<keyword evidence="11" id="KW-1185">Reference proteome</keyword>
<accession>A0A849BNV2</accession>
<dbReference type="InterPro" id="IPR017871">
    <property type="entry name" value="ABC_transporter-like_CS"/>
</dbReference>
<feature type="non-terminal residue" evidence="10">
    <location>
        <position position="362"/>
    </location>
</feature>
<dbReference type="Proteomes" id="UP000555552">
    <property type="component" value="Unassembled WGS sequence"/>
</dbReference>
<evidence type="ECO:0000256" key="4">
    <source>
        <dbReference type="ARBA" id="ARBA00022475"/>
    </source>
</evidence>
<evidence type="ECO:0000256" key="6">
    <source>
        <dbReference type="ARBA" id="ARBA00022840"/>
    </source>
</evidence>
<keyword evidence="7" id="KW-0472">Membrane</keyword>
<comment type="caution">
    <text evidence="10">The sequence shown here is derived from an EMBL/GenBank/DDBJ whole genome shotgun (WGS) entry which is preliminary data.</text>
</comment>
<evidence type="ECO:0000313" key="10">
    <source>
        <dbReference type="EMBL" id="NNH24351.1"/>
    </source>
</evidence>
<dbReference type="CDD" id="cd03257">
    <property type="entry name" value="ABC_NikE_OppD_transporters"/>
    <property type="match status" value="1"/>
</dbReference>
<dbReference type="NCBIfam" id="TIGR01727">
    <property type="entry name" value="oligo_HPY"/>
    <property type="match status" value="1"/>
</dbReference>
<dbReference type="GO" id="GO:0015833">
    <property type="term" value="P:peptide transport"/>
    <property type="evidence" value="ECO:0007669"/>
    <property type="project" value="InterPro"/>
</dbReference>
<keyword evidence="3" id="KW-0813">Transport</keyword>
<comment type="similarity">
    <text evidence="2">Belongs to the ABC transporter superfamily.</text>
</comment>
<dbReference type="PROSITE" id="PS50893">
    <property type="entry name" value="ABC_TRANSPORTER_2"/>
    <property type="match status" value="1"/>
</dbReference>
<dbReference type="PROSITE" id="PS00211">
    <property type="entry name" value="ABC_TRANSPORTER_1"/>
    <property type="match status" value="1"/>
</dbReference>
<evidence type="ECO:0000256" key="2">
    <source>
        <dbReference type="ARBA" id="ARBA00005417"/>
    </source>
</evidence>
<protein>
    <submittedName>
        <fullName evidence="10">ABC transporter ATP-binding protein</fullName>
    </submittedName>
</protein>
<organism evidence="10 11">
    <name type="scientific">Pseudokineococcus marinus</name>
    <dbReference type="NCBI Taxonomy" id="351215"/>
    <lineage>
        <taxon>Bacteria</taxon>
        <taxon>Bacillati</taxon>
        <taxon>Actinomycetota</taxon>
        <taxon>Actinomycetes</taxon>
        <taxon>Kineosporiales</taxon>
        <taxon>Kineosporiaceae</taxon>
        <taxon>Pseudokineococcus</taxon>
    </lineage>
</organism>
<dbReference type="PANTHER" id="PTHR43297">
    <property type="entry name" value="OLIGOPEPTIDE TRANSPORT ATP-BINDING PROTEIN APPD"/>
    <property type="match status" value="1"/>
</dbReference>
<dbReference type="Gene3D" id="3.40.50.300">
    <property type="entry name" value="P-loop containing nucleotide triphosphate hydrolases"/>
    <property type="match status" value="1"/>
</dbReference>
<keyword evidence="6 10" id="KW-0067">ATP-binding</keyword>
<evidence type="ECO:0000256" key="5">
    <source>
        <dbReference type="ARBA" id="ARBA00022741"/>
    </source>
</evidence>
<evidence type="ECO:0000256" key="8">
    <source>
        <dbReference type="SAM" id="MobiDB-lite"/>
    </source>
</evidence>
<dbReference type="InterPro" id="IPR027417">
    <property type="entry name" value="P-loop_NTPase"/>
</dbReference>
<dbReference type="AlphaFoldDB" id="A0A849BNV2"/>
<feature type="region of interest" description="Disordered" evidence="8">
    <location>
        <begin position="1"/>
        <end position="32"/>
    </location>
</feature>
<sequence>MSPHPPSRGAGAPDDRSDVPPATGDDPARGAEPLLEVRDLTVDFLRRGSEPARAVDGVSLSVRPGEVMGLVGESGSGKSVTSLAVMGLLPRRSSRVGGSVRLGGTELLGMAPRRLAGLRGDQMAMVFQDPMSSLNPVVPIGTQVTEVLRTHTDADRAAAREEAEDLLRRVGIPDPRRRLRDYPHQLSGGMRQRALIAIALACKPRLLIADEPTTALDVTIQAQVLELLRRLVGETGTAMLLITHDLGVVAGLCDDVTVMYSGRVVETAPRRELFARPAHRYTEGLLASVPRLDSSRGEPLRPIPGTPRDVLPWARACAFAPRCAHADRACADPGLALAGHPGLPEDHLARCVHPAVPEAATT</sequence>
<evidence type="ECO:0000259" key="9">
    <source>
        <dbReference type="PROSITE" id="PS50893"/>
    </source>
</evidence>
<evidence type="ECO:0000256" key="7">
    <source>
        <dbReference type="ARBA" id="ARBA00023136"/>
    </source>
</evidence>
<reference evidence="10 11" key="1">
    <citation type="submission" date="2020-05" db="EMBL/GenBank/DDBJ databases">
        <title>MicrobeNet Type strains.</title>
        <authorList>
            <person name="Nicholson A.C."/>
        </authorList>
    </citation>
    <scope>NUCLEOTIDE SEQUENCE [LARGE SCALE GENOMIC DNA]</scope>
    <source>
        <strain evidence="10 11">JCM 14547</strain>
    </source>
</reference>
<dbReference type="InterPro" id="IPR013563">
    <property type="entry name" value="Oligopep_ABC_C"/>
</dbReference>
<evidence type="ECO:0000313" key="11">
    <source>
        <dbReference type="Proteomes" id="UP000555552"/>
    </source>
</evidence>
<evidence type="ECO:0000256" key="3">
    <source>
        <dbReference type="ARBA" id="ARBA00022448"/>
    </source>
</evidence>
<dbReference type="FunFam" id="3.40.50.300:FF:000016">
    <property type="entry name" value="Oligopeptide ABC transporter ATP-binding component"/>
    <property type="match status" value="1"/>
</dbReference>
<dbReference type="RefSeq" id="WP_171204107.1">
    <property type="nucleotide sequence ID" value="NZ_JABEMA010000328.1"/>
</dbReference>
<evidence type="ECO:0000256" key="1">
    <source>
        <dbReference type="ARBA" id="ARBA00004202"/>
    </source>
</evidence>
<dbReference type="InterPro" id="IPR003439">
    <property type="entry name" value="ABC_transporter-like_ATP-bd"/>
</dbReference>
<gene>
    <name evidence="10" type="ORF">HLB09_14905</name>
</gene>
<dbReference type="PANTHER" id="PTHR43297:SF2">
    <property type="entry name" value="DIPEPTIDE TRANSPORT ATP-BINDING PROTEIN DPPD"/>
    <property type="match status" value="1"/>
</dbReference>
<keyword evidence="5" id="KW-0547">Nucleotide-binding</keyword>
<name>A0A849BNV2_9ACTN</name>
<dbReference type="SMART" id="SM00382">
    <property type="entry name" value="AAA"/>
    <property type="match status" value="1"/>
</dbReference>
<dbReference type="Pfam" id="PF00005">
    <property type="entry name" value="ABC_tran"/>
    <property type="match status" value="1"/>
</dbReference>
<feature type="domain" description="ABC transporter" evidence="9">
    <location>
        <begin position="35"/>
        <end position="286"/>
    </location>
</feature>
<dbReference type="SUPFAM" id="SSF52540">
    <property type="entry name" value="P-loop containing nucleoside triphosphate hydrolases"/>
    <property type="match status" value="1"/>
</dbReference>
<dbReference type="GO" id="GO:0005886">
    <property type="term" value="C:plasma membrane"/>
    <property type="evidence" value="ECO:0007669"/>
    <property type="project" value="UniProtKB-SubCell"/>
</dbReference>
<keyword evidence="4" id="KW-1003">Cell membrane</keyword>
<dbReference type="Pfam" id="PF08352">
    <property type="entry name" value="oligo_HPY"/>
    <property type="match status" value="1"/>
</dbReference>
<dbReference type="InterPro" id="IPR050388">
    <property type="entry name" value="ABC_Ni/Peptide_Import"/>
</dbReference>
<comment type="subcellular location">
    <subcellularLocation>
        <location evidence="1">Cell membrane</location>
        <topology evidence="1">Peripheral membrane protein</topology>
    </subcellularLocation>
</comment>
<dbReference type="EMBL" id="JABEMA010000328">
    <property type="protein sequence ID" value="NNH24351.1"/>
    <property type="molecule type" value="Genomic_DNA"/>
</dbReference>
<dbReference type="InterPro" id="IPR003593">
    <property type="entry name" value="AAA+_ATPase"/>
</dbReference>
<proteinExistence type="inferred from homology"/>
<dbReference type="GO" id="GO:0005524">
    <property type="term" value="F:ATP binding"/>
    <property type="evidence" value="ECO:0007669"/>
    <property type="project" value="UniProtKB-KW"/>
</dbReference>
<dbReference type="GO" id="GO:0016887">
    <property type="term" value="F:ATP hydrolysis activity"/>
    <property type="evidence" value="ECO:0007669"/>
    <property type="project" value="InterPro"/>
</dbReference>